<organism evidence="2 3">
    <name type="scientific">Aequitasia blattaphilus</name>
    <dbReference type="NCBI Taxonomy" id="2949332"/>
    <lineage>
        <taxon>Bacteria</taxon>
        <taxon>Bacillati</taxon>
        <taxon>Bacillota</taxon>
        <taxon>Clostridia</taxon>
        <taxon>Lachnospirales</taxon>
        <taxon>Lachnospiraceae</taxon>
        <taxon>Aequitasia</taxon>
    </lineage>
</organism>
<dbReference type="EMBL" id="JAMZFW010000030">
    <property type="protein sequence ID" value="MCP1103526.1"/>
    <property type="molecule type" value="Genomic_DNA"/>
</dbReference>
<gene>
    <name evidence="2" type="ORF">NK125_14070</name>
</gene>
<dbReference type="RefSeq" id="WP_262067298.1">
    <property type="nucleotide sequence ID" value="NZ_JAMXOD010000030.1"/>
</dbReference>
<accession>A0ABT1ECX3</accession>
<name>A0ABT1ECX3_9FIRM</name>
<protein>
    <recommendedName>
        <fullName evidence="4">Lipoprotein</fullName>
    </recommendedName>
</protein>
<dbReference type="Proteomes" id="UP001523566">
    <property type="component" value="Unassembled WGS sequence"/>
</dbReference>
<comment type="caution">
    <text evidence="2">The sequence shown here is derived from an EMBL/GenBank/DDBJ whole genome shotgun (WGS) entry which is preliminary data.</text>
</comment>
<feature type="chain" id="PRO_5047332485" description="Lipoprotein" evidence="1">
    <location>
        <begin position="21"/>
        <end position="178"/>
    </location>
</feature>
<reference evidence="2 3" key="1">
    <citation type="journal article" date="2022" name="Genome Biol. Evol.">
        <title>Host diet, physiology and behaviors set the stage for Lachnospiraceae cladogenesis.</title>
        <authorList>
            <person name="Vera-Ponce De Leon A."/>
            <person name="Schneider M."/>
            <person name="Jahnes B.C."/>
            <person name="Sadowski V."/>
            <person name="Camuy-Velez L.A."/>
            <person name="Duan J."/>
            <person name="Sabree Z.L."/>
        </authorList>
    </citation>
    <scope>NUCLEOTIDE SEQUENCE [LARGE SCALE GENOMIC DNA]</scope>
    <source>
        <strain evidence="2 3">PAL113</strain>
    </source>
</reference>
<evidence type="ECO:0000256" key="1">
    <source>
        <dbReference type="SAM" id="SignalP"/>
    </source>
</evidence>
<keyword evidence="1" id="KW-0732">Signal</keyword>
<keyword evidence="3" id="KW-1185">Reference proteome</keyword>
<feature type="signal peptide" evidence="1">
    <location>
        <begin position="1"/>
        <end position="20"/>
    </location>
</feature>
<proteinExistence type="predicted"/>
<sequence length="178" mass="19700">MKKKGSVFFILLCIAVLVFTGCSTTKSVYSNADKENKGEGKAENGKAYTEHGFKVSESIVKWSATDAMPVPKDQDIVFSFNNTIDGTVIIKADNKDVLVLNVKYTVDEDVKGQVKLVVKDEEGNEYTHETEKEFAFAKEGENSISAMVKTKGAVEGKYDFSLYINDDLALEASYTHKE</sequence>
<evidence type="ECO:0000313" key="2">
    <source>
        <dbReference type="EMBL" id="MCP1103526.1"/>
    </source>
</evidence>
<dbReference type="PROSITE" id="PS51257">
    <property type="entry name" value="PROKAR_LIPOPROTEIN"/>
    <property type="match status" value="1"/>
</dbReference>
<evidence type="ECO:0008006" key="4">
    <source>
        <dbReference type="Google" id="ProtNLM"/>
    </source>
</evidence>
<evidence type="ECO:0000313" key="3">
    <source>
        <dbReference type="Proteomes" id="UP001523566"/>
    </source>
</evidence>